<accession>A0A9N8HUE3</accession>
<proteinExistence type="predicted"/>
<dbReference type="AlphaFoldDB" id="A0A9N8HUE3"/>
<dbReference type="CDD" id="cd08267">
    <property type="entry name" value="MDR1"/>
    <property type="match status" value="1"/>
</dbReference>
<feature type="domain" description="Enoyl reductase (ER)" evidence="1">
    <location>
        <begin position="11"/>
        <end position="357"/>
    </location>
</feature>
<dbReference type="PANTHER" id="PTHR11695">
    <property type="entry name" value="ALCOHOL DEHYDROGENASE RELATED"/>
    <property type="match status" value="1"/>
</dbReference>
<comment type="caution">
    <text evidence="2">The sequence shown here is derived from an EMBL/GenBank/DDBJ whole genome shotgun (WGS) entry which is preliminary data.</text>
</comment>
<dbReference type="SUPFAM" id="SSF51735">
    <property type="entry name" value="NAD(P)-binding Rossmann-fold domains"/>
    <property type="match status" value="1"/>
</dbReference>
<dbReference type="InterPro" id="IPR011032">
    <property type="entry name" value="GroES-like_sf"/>
</dbReference>
<dbReference type="InterPro" id="IPR013154">
    <property type="entry name" value="ADH-like_N"/>
</dbReference>
<dbReference type="OrthoDB" id="201656at2759"/>
<sequence length="380" mass="41556">MRCIVYGGTKNPLKELTRNPPRAGRRGRVLVKVHAVGLNPVDAKDVMGDKLPHSWTWARSSVQSMLKNRIVGFDFAGTVAEDHSVQFRRGDKVFGNMPPLEGTLAEYISVPLDQICHTPTTKTFVEAAALPLVGLTALQSLSPYVVTNDTSVLVLGASGGTGHVAVQVARHGLGAAHVTAVCSGRNADFCRDQCGATHVVDYTLDHGSQDTLYRNLQQAPGYPFHVVLDCVTSADPADRQVDYPSLIRQKNRATTNAKATLLVPDYKYLRLGGPTPDWVRAGVERVCFGLDCWPDKHEKLFWIRFPKSSHELQQLREWASEGKLMVQVAETVPFTAQAVQAAFDRILERRVQGKIVVEIVPQEQAQSAATDVLSPSGVVS</sequence>
<dbReference type="InterPro" id="IPR036291">
    <property type="entry name" value="NAD(P)-bd_dom_sf"/>
</dbReference>
<evidence type="ECO:0000313" key="2">
    <source>
        <dbReference type="EMBL" id="CAB9527723.1"/>
    </source>
</evidence>
<protein>
    <submittedName>
        <fullName evidence="2">Furan-3-one reductase</fullName>
    </submittedName>
</protein>
<dbReference type="InterPro" id="IPR050700">
    <property type="entry name" value="YIM1/Zinc_Alcohol_DH_Fams"/>
</dbReference>
<reference evidence="2" key="1">
    <citation type="submission" date="2020-06" db="EMBL/GenBank/DDBJ databases">
        <authorList>
            <consortium name="Plant Systems Biology data submission"/>
        </authorList>
    </citation>
    <scope>NUCLEOTIDE SEQUENCE</scope>
    <source>
        <strain evidence="2">D6</strain>
    </source>
</reference>
<dbReference type="SUPFAM" id="SSF50129">
    <property type="entry name" value="GroES-like"/>
    <property type="match status" value="1"/>
</dbReference>
<dbReference type="Pfam" id="PF13602">
    <property type="entry name" value="ADH_zinc_N_2"/>
    <property type="match status" value="1"/>
</dbReference>
<name>A0A9N8HUE3_9STRA</name>
<organism evidence="2 3">
    <name type="scientific">Seminavis robusta</name>
    <dbReference type="NCBI Taxonomy" id="568900"/>
    <lineage>
        <taxon>Eukaryota</taxon>
        <taxon>Sar</taxon>
        <taxon>Stramenopiles</taxon>
        <taxon>Ochrophyta</taxon>
        <taxon>Bacillariophyta</taxon>
        <taxon>Bacillariophyceae</taxon>
        <taxon>Bacillariophycidae</taxon>
        <taxon>Naviculales</taxon>
        <taxon>Naviculaceae</taxon>
        <taxon>Seminavis</taxon>
    </lineage>
</organism>
<evidence type="ECO:0000259" key="1">
    <source>
        <dbReference type="SMART" id="SM00829"/>
    </source>
</evidence>
<dbReference type="Gene3D" id="3.40.50.720">
    <property type="entry name" value="NAD(P)-binding Rossmann-like Domain"/>
    <property type="match status" value="1"/>
</dbReference>
<dbReference type="Gene3D" id="3.90.180.10">
    <property type="entry name" value="Medium-chain alcohol dehydrogenases, catalytic domain"/>
    <property type="match status" value="1"/>
</dbReference>
<gene>
    <name evidence="2" type="ORF">SEMRO_2055_G312810.1</name>
</gene>
<dbReference type="PANTHER" id="PTHR11695:SF648">
    <property type="entry name" value="ZINC-BINDING OXIDOREDUCTASE"/>
    <property type="match status" value="1"/>
</dbReference>
<dbReference type="SMART" id="SM00829">
    <property type="entry name" value="PKS_ER"/>
    <property type="match status" value="1"/>
</dbReference>
<dbReference type="GO" id="GO:0016491">
    <property type="term" value="F:oxidoreductase activity"/>
    <property type="evidence" value="ECO:0007669"/>
    <property type="project" value="InterPro"/>
</dbReference>
<dbReference type="InterPro" id="IPR020843">
    <property type="entry name" value="ER"/>
</dbReference>
<keyword evidence="3" id="KW-1185">Reference proteome</keyword>
<dbReference type="EMBL" id="CAICTM010002053">
    <property type="protein sequence ID" value="CAB9527723.1"/>
    <property type="molecule type" value="Genomic_DNA"/>
</dbReference>
<evidence type="ECO:0000313" key="3">
    <source>
        <dbReference type="Proteomes" id="UP001153069"/>
    </source>
</evidence>
<dbReference type="Pfam" id="PF08240">
    <property type="entry name" value="ADH_N"/>
    <property type="match status" value="1"/>
</dbReference>
<dbReference type="Proteomes" id="UP001153069">
    <property type="component" value="Unassembled WGS sequence"/>
</dbReference>